<organism evidence="9 10">
    <name type="scientific">Arabis nemorensis</name>
    <dbReference type="NCBI Taxonomy" id="586526"/>
    <lineage>
        <taxon>Eukaryota</taxon>
        <taxon>Viridiplantae</taxon>
        <taxon>Streptophyta</taxon>
        <taxon>Embryophyta</taxon>
        <taxon>Tracheophyta</taxon>
        <taxon>Spermatophyta</taxon>
        <taxon>Magnoliopsida</taxon>
        <taxon>eudicotyledons</taxon>
        <taxon>Gunneridae</taxon>
        <taxon>Pentapetalae</taxon>
        <taxon>rosids</taxon>
        <taxon>malvids</taxon>
        <taxon>Brassicales</taxon>
        <taxon>Brassicaceae</taxon>
        <taxon>Arabideae</taxon>
        <taxon>Arabis</taxon>
    </lineage>
</organism>
<dbReference type="PANTHER" id="PTHR43052">
    <property type="match status" value="1"/>
</dbReference>
<evidence type="ECO:0000256" key="2">
    <source>
        <dbReference type="ARBA" id="ARBA00022679"/>
    </source>
</evidence>
<evidence type="ECO:0000256" key="6">
    <source>
        <dbReference type="ARBA" id="ARBA00022884"/>
    </source>
</evidence>
<gene>
    <name evidence="9" type="ORF">ANE_LOCUS10999</name>
</gene>
<protein>
    <recommendedName>
        <fullName evidence="8">tRNA-specific 2-thiouridylase MnmA-like C-terminal domain-containing protein</fullName>
    </recommendedName>
</protein>
<dbReference type="Pfam" id="PF20258">
    <property type="entry name" value="tRNA_Me_trans_C"/>
    <property type="match status" value="1"/>
</dbReference>
<name>A0A565BG09_9BRAS</name>
<dbReference type="InterPro" id="IPR051305">
    <property type="entry name" value="tRNA_2-thiouridylase_MnmA"/>
</dbReference>
<comment type="caution">
    <text evidence="9">The sequence shown here is derived from an EMBL/GenBank/DDBJ whole genome shotgun (WGS) entry which is preliminary data.</text>
</comment>
<dbReference type="InterPro" id="IPR046885">
    <property type="entry name" value="MnmA-like_C"/>
</dbReference>
<evidence type="ECO:0000313" key="9">
    <source>
        <dbReference type="EMBL" id="VVB00555.1"/>
    </source>
</evidence>
<keyword evidence="4" id="KW-0547">Nucleotide-binding</keyword>
<dbReference type="AlphaFoldDB" id="A0A565BG09"/>
<dbReference type="OrthoDB" id="3685at2759"/>
<sequence length="312" mass="35632">MDQLLSTDNGYLRADFIGSGIEMESEGDVAVVHLGEDDQGLASGEFAAFYEGTTCIGSGVILEGFPVCSKLLRRRLKKNMLQNRRRKNAIRWRSPDSKKVKKIEEVFKSLKEQLTALNEQLLTIADGDCWSHAFHKSIHAIVKKLGLNIKIPTAFELVREIDQMFLKEYKSLPKTSDAVSFLQEKYGIRMVVYHRPKVDNEEENAHFEKFIEQRLAIAPVAVCFKYVLGYTVFRDDNKAVFCPSATDLLVMRYEVIEGHYAVIIGRGVVMKGGESIEFFEIQESNGSQFGYGGFTRFQRYKKLITDVFEFKY</sequence>
<evidence type="ECO:0000259" key="8">
    <source>
        <dbReference type="Pfam" id="PF20258"/>
    </source>
</evidence>
<dbReference type="SUPFAM" id="SSF54001">
    <property type="entry name" value="Cysteine proteinases"/>
    <property type="match status" value="1"/>
</dbReference>
<reference evidence="9" key="1">
    <citation type="submission" date="2019-07" db="EMBL/GenBank/DDBJ databases">
        <authorList>
            <person name="Dittberner H."/>
        </authorList>
    </citation>
    <scope>NUCLEOTIDE SEQUENCE [LARGE SCALE GENOMIC DNA]</scope>
</reference>
<evidence type="ECO:0000313" key="10">
    <source>
        <dbReference type="Proteomes" id="UP000489600"/>
    </source>
</evidence>
<evidence type="ECO:0000256" key="1">
    <source>
        <dbReference type="ARBA" id="ARBA00022555"/>
    </source>
</evidence>
<keyword evidence="3" id="KW-0819">tRNA processing</keyword>
<dbReference type="GO" id="GO:0005524">
    <property type="term" value="F:ATP binding"/>
    <property type="evidence" value="ECO:0007669"/>
    <property type="project" value="UniProtKB-KW"/>
</dbReference>
<keyword evidence="2" id="KW-0808">Transferase</keyword>
<dbReference type="GO" id="GO:0000049">
    <property type="term" value="F:tRNA binding"/>
    <property type="evidence" value="ECO:0007669"/>
    <property type="project" value="UniProtKB-KW"/>
</dbReference>
<evidence type="ECO:0000256" key="4">
    <source>
        <dbReference type="ARBA" id="ARBA00022741"/>
    </source>
</evidence>
<dbReference type="EMBL" id="CABITT030000004">
    <property type="protein sequence ID" value="VVB00555.1"/>
    <property type="molecule type" value="Genomic_DNA"/>
</dbReference>
<dbReference type="GO" id="GO:0008033">
    <property type="term" value="P:tRNA processing"/>
    <property type="evidence" value="ECO:0007669"/>
    <property type="project" value="UniProtKB-KW"/>
</dbReference>
<accession>A0A565BG09</accession>
<feature type="domain" description="tRNA-specific 2-thiouridylase MnmA-like C-terminal" evidence="8">
    <location>
        <begin position="22"/>
        <end position="61"/>
    </location>
</feature>
<keyword evidence="10" id="KW-1185">Reference proteome</keyword>
<dbReference type="InterPro" id="IPR038765">
    <property type="entry name" value="Papain-like_cys_pep_sf"/>
</dbReference>
<keyword evidence="1" id="KW-0820">tRNA-binding</keyword>
<keyword evidence="5" id="KW-0067">ATP-binding</keyword>
<dbReference type="PANTHER" id="PTHR43052:SF1">
    <property type="entry name" value="TRNA-5-TAURINOMETHYLURIDINE 2-SULFURTRANSFERASE"/>
    <property type="match status" value="1"/>
</dbReference>
<evidence type="ECO:0000256" key="3">
    <source>
        <dbReference type="ARBA" id="ARBA00022694"/>
    </source>
</evidence>
<dbReference type="GO" id="GO:0016740">
    <property type="term" value="F:transferase activity"/>
    <property type="evidence" value="ECO:0007669"/>
    <property type="project" value="UniProtKB-KW"/>
</dbReference>
<dbReference type="Proteomes" id="UP000489600">
    <property type="component" value="Unassembled WGS sequence"/>
</dbReference>
<keyword evidence="7" id="KW-1015">Disulfide bond</keyword>
<dbReference type="Gene3D" id="2.40.30.10">
    <property type="entry name" value="Translation factors"/>
    <property type="match status" value="1"/>
</dbReference>
<keyword evidence="6" id="KW-0694">RNA-binding</keyword>
<evidence type="ECO:0000256" key="7">
    <source>
        <dbReference type="ARBA" id="ARBA00023157"/>
    </source>
</evidence>
<evidence type="ECO:0000256" key="5">
    <source>
        <dbReference type="ARBA" id="ARBA00022840"/>
    </source>
</evidence>
<proteinExistence type="predicted"/>